<gene>
    <name evidence="1" type="ORF">HanXRQr2_Chr12g0552401</name>
</gene>
<name>A0A9K3MWU8_HELAN</name>
<evidence type="ECO:0000313" key="2">
    <source>
        <dbReference type="Proteomes" id="UP000215914"/>
    </source>
</evidence>
<reference evidence="1" key="2">
    <citation type="submission" date="2020-06" db="EMBL/GenBank/DDBJ databases">
        <title>Helianthus annuus Genome sequencing and assembly Release 2.</title>
        <authorList>
            <person name="Gouzy J."/>
            <person name="Langlade N."/>
            <person name="Munos S."/>
        </authorList>
    </citation>
    <scope>NUCLEOTIDE SEQUENCE</scope>
    <source>
        <tissue evidence="1">Leaves</tissue>
    </source>
</reference>
<dbReference type="EMBL" id="MNCJ02000327">
    <property type="protein sequence ID" value="KAF5778849.1"/>
    <property type="molecule type" value="Genomic_DNA"/>
</dbReference>
<comment type="caution">
    <text evidence="1">The sequence shown here is derived from an EMBL/GenBank/DDBJ whole genome shotgun (WGS) entry which is preliminary data.</text>
</comment>
<organism evidence="1 2">
    <name type="scientific">Helianthus annuus</name>
    <name type="common">Common sunflower</name>
    <dbReference type="NCBI Taxonomy" id="4232"/>
    <lineage>
        <taxon>Eukaryota</taxon>
        <taxon>Viridiplantae</taxon>
        <taxon>Streptophyta</taxon>
        <taxon>Embryophyta</taxon>
        <taxon>Tracheophyta</taxon>
        <taxon>Spermatophyta</taxon>
        <taxon>Magnoliopsida</taxon>
        <taxon>eudicotyledons</taxon>
        <taxon>Gunneridae</taxon>
        <taxon>Pentapetalae</taxon>
        <taxon>asterids</taxon>
        <taxon>campanulids</taxon>
        <taxon>Asterales</taxon>
        <taxon>Asteraceae</taxon>
        <taxon>Asteroideae</taxon>
        <taxon>Heliantheae alliance</taxon>
        <taxon>Heliantheae</taxon>
        <taxon>Helianthus</taxon>
    </lineage>
</organism>
<protein>
    <submittedName>
        <fullName evidence="1">Uncharacterized protein</fullName>
    </submittedName>
</protein>
<dbReference type="Gramene" id="mRNA:HanXRQr2_Chr12g0552401">
    <property type="protein sequence ID" value="CDS:HanXRQr2_Chr12g0552401.1"/>
    <property type="gene ID" value="HanXRQr2_Chr12g0552401"/>
</dbReference>
<dbReference type="AlphaFoldDB" id="A0A9K3MWU8"/>
<evidence type="ECO:0000313" key="1">
    <source>
        <dbReference type="EMBL" id="KAF5778849.1"/>
    </source>
</evidence>
<accession>A0A9K3MWU8</accession>
<keyword evidence="2" id="KW-1185">Reference proteome</keyword>
<proteinExistence type="predicted"/>
<reference evidence="1" key="1">
    <citation type="journal article" date="2017" name="Nature">
        <title>The sunflower genome provides insights into oil metabolism, flowering and Asterid evolution.</title>
        <authorList>
            <person name="Badouin H."/>
            <person name="Gouzy J."/>
            <person name="Grassa C.J."/>
            <person name="Murat F."/>
            <person name="Staton S.E."/>
            <person name="Cottret L."/>
            <person name="Lelandais-Briere C."/>
            <person name="Owens G.L."/>
            <person name="Carrere S."/>
            <person name="Mayjonade B."/>
            <person name="Legrand L."/>
            <person name="Gill N."/>
            <person name="Kane N.C."/>
            <person name="Bowers J.E."/>
            <person name="Hubner S."/>
            <person name="Bellec A."/>
            <person name="Berard A."/>
            <person name="Berges H."/>
            <person name="Blanchet N."/>
            <person name="Boniface M.C."/>
            <person name="Brunel D."/>
            <person name="Catrice O."/>
            <person name="Chaidir N."/>
            <person name="Claudel C."/>
            <person name="Donnadieu C."/>
            <person name="Faraut T."/>
            <person name="Fievet G."/>
            <person name="Helmstetter N."/>
            <person name="King M."/>
            <person name="Knapp S.J."/>
            <person name="Lai Z."/>
            <person name="Le Paslier M.C."/>
            <person name="Lippi Y."/>
            <person name="Lorenzon L."/>
            <person name="Mandel J.R."/>
            <person name="Marage G."/>
            <person name="Marchand G."/>
            <person name="Marquand E."/>
            <person name="Bret-Mestries E."/>
            <person name="Morien E."/>
            <person name="Nambeesan S."/>
            <person name="Nguyen T."/>
            <person name="Pegot-Espagnet P."/>
            <person name="Pouilly N."/>
            <person name="Raftis F."/>
            <person name="Sallet E."/>
            <person name="Schiex T."/>
            <person name="Thomas J."/>
            <person name="Vandecasteele C."/>
            <person name="Vares D."/>
            <person name="Vear F."/>
            <person name="Vautrin S."/>
            <person name="Crespi M."/>
            <person name="Mangin B."/>
            <person name="Burke J.M."/>
            <person name="Salse J."/>
            <person name="Munos S."/>
            <person name="Vincourt P."/>
            <person name="Rieseberg L.H."/>
            <person name="Langlade N.B."/>
        </authorList>
    </citation>
    <scope>NUCLEOTIDE SEQUENCE</scope>
    <source>
        <tissue evidence="1">Leaves</tissue>
    </source>
</reference>
<dbReference type="Proteomes" id="UP000215914">
    <property type="component" value="Unassembled WGS sequence"/>
</dbReference>
<sequence>MTVVVSWRSTLFRFINGAQCSFIPFSKKPSSDQLPVTVTDRKVCSGFTRAVPRAGSRSHTGIVEAFTLRPNSGIQNSDDDVTFSVGLWE</sequence>